<feature type="region of interest" description="Disordered" evidence="1">
    <location>
        <begin position="1"/>
        <end position="21"/>
    </location>
</feature>
<dbReference type="RefSeq" id="XP_044549059.1">
    <property type="nucleotide sequence ID" value="XM_044694387.1"/>
</dbReference>
<feature type="region of interest" description="Disordered" evidence="1">
    <location>
        <begin position="117"/>
        <end position="152"/>
    </location>
</feature>
<evidence type="ECO:0000313" key="3">
    <source>
        <dbReference type="Proteomes" id="UP000816034"/>
    </source>
</evidence>
<gene>
    <name evidence="2" type="ORF">C9374_004717</name>
</gene>
<name>A0AA88GN25_NAELO</name>
<dbReference type="EMBL" id="PYSW02000021">
    <property type="protein sequence ID" value="KAG2383380.1"/>
    <property type="molecule type" value="Genomic_DNA"/>
</dbReference>
<feature type="compositionally biased region" description="Polar residues" evidence="1">
    <location>
        <begin position="232"/>
        <end position="242"/>
    </location>
</feature>
<feature type="region of interest" description="Disordered" evidence="1">
    <location>
        <begin position="77"/>
        <end position="97"/>
    </location>
</feature>
<feature type="compositionally biased region" description="Basic and acidic residues" evidence="1">
    <location>
        <begin position="203"/>
        <end position="212"/>
    </location>
</feature>
<reference evidence="2 3" key="1">
    <citation type="journal article" date="2018" name="BMC Genomics">
        <title>The genome of Naegleria lovaniensis, the basis for a comparative approach to unravel pathogenicity factors of the human pathogenic amoeba N. fowleri.</title>
        <authorList>
            <person name="Liechti N."/>
            <person name="Schurch N."/>
            <person name="Bruggmann R."/>
            <person name="Wittwer M."/>
        </authorList>
    </citation>
    <scope>NUCLEOTIDE SEQUENCE [LARGE SCALE GENOMIC DNA]</scope>
    <source>
        <strain evidence="2 3">ATCC 30569</strain>
    </source>
</reference>
<feature type="compositionally biased region" description="Low complexity" evidence="1">
    <location>
        <begin position="329"/>
        <end position="348"/>
    </location>
</feature>
<keyword evidence="3" id="KW-1185">Reference proteome</keyword>
<evidence type="ECO:0000313" key="2">
    <source>
        <dbReference type="EMBL" id="KAG2383380.1"/>
    </source>
</evidence>
<feature type="compositionally biased region" description="Polar residues" evidence="1">
    <location>
        <begin position="84"/>
        <end position="93"/>
    </location>
</feature>
<sequence>MIQQMNPKHNSRNLDERSGARTRCVSIPSTPIVYPAFDLSPSISPSTPTLFSDDDVFATAGSPPKRAHSSASTILRKHLHQQQRPKSVSTNYPKQRVVKQPLSMKASTIQIQFFQDNSQQHSQHSASITSNRHNLSTGSESQQQLTNYPVSDQPYHCNTSIVTFHDHSVESNSIASHSSRPGSGASTKTSSTLNSGRRASSADYRRSSRDNSRISTDVEDMSRPSSWKPGGTRSTPLENLNSPKRVLLTKRKSFSQLSPALKTQLEQIKSVPLFVSDDIDTKKSVKESVSPLFLNQIIESLFMKEDKLIEKARLYKDFKDGEDKLSRAPSTISNSSPRSSSLSLRQSTYTSVTHKDMPSFTGVKQSQLASENPFFIPLSHDHDQTTSFHSSPKKPLTASQTKRRSNSTTGFKKK</sequence>
<comment type="caution">
    <text evidence="2">The sequence shown here is derived from an EMBL/GenBank/DDBJ whole genome shotgun (WGS) entry which is preliminary data.</text>
</comment>
<accession>A0AA88GN25</accession>
<feature type="compositionally biased region" description="Polar residues" evidence="1">
    <location>
        <begin position="171"/>
        <end position="194"/>
    </location>
</feature>
<feature type="region of interest" description="Disordered" evidence="1">
    <location>
        <begin position="325"/>
        <end position="348"/>
    </location>
</feature>
<feature type="region of interest" description="Disordered" evidence="1">
    <location>
        <begin position="171"/>
        <end position="243"/>
    </location>
</feature>
<feature type="region of interest" description="Disordered" evidence="1">
    <location>
        <begin position="375"/>
        <end position="414"/>
    </location>
</feature>
<evidence type="ECO:0000256" key="1">
    <source>
        <dbReference type="SAM" id="MobiDB-lite"/>
    </source>
</evidence>
<proteinExistence type="predicted"/>
<organism evidence="2 3">
    <name type="scientific">Naegleria lovaniensis</name>
    <name type="common">Amoeba</name>
    <dbReference type="NCBI Taxonomy" id="51637"/>
    <lineage>
        <taxon>Eukaryota</taxon>
        <taxon>Discoba</taxon>
        <taxon>Heterolobosea</taxon>
        <taxon>Tetramitia</taxon>
        <taxon>Eutetramitia</taxon>
        <taxon>Vahlkampfiidae</taxon>
        <taxon>Naegleria</taxon>
    </lineage>
</organism>
<feature type="compositionally biased region" description="Basic residues" evidence="1">
    <location>
        <begin position="401"/>
        <end position="414"/>
    </location>
</feature>
<dbReference type="GeneID" id="68097172"/>
<protein>
    <submittedName>
        <fullName evidence="2">Uncharacterized protein</fullName>
    </submittedName>
</protein>
<dbReference type="Proteomes" id="UP000816034">
    <property type="component" value="Unassembled WGS sequence"/>
</dbReference>
<dbReference type="AlphaFoldDB" id="A0AA88GN25"/>